<reference evidence="3" key="1">
    <citation type="submission" date="2017-05" db="EMBL/GenBank/DDBJ databases">
        <title>Complete and WGS of Bordetella genogroups.</title>
        <authorList>
            <person name="Spilker T."/>
            <person name="Lipuma J."/>
        </authorList>
    </citation>
    <scope>NUCLEOTIDE SEQUENCE [LARGE SCALE GENOMIC DNA]</scope>
    <source>
        <strain evidence="3">AU16122</strain>
    </source>
</reference>
<protein>
    <recommendedName>
        <fullName evidence="1">DUF4387 domain-containing protein</fullName>
    </recommendedName>
</protein>
<dbReference type="Proteomes" id="UP000216020">
    <property type="component" value="Unassembled WGS sequence"/>
</dbReference>
<gene>
    <name evidence="2" type="ORF">CAL29_15955</name>
</gene>
<evidence type="ECO:0000313" key="3">
    <source>
        <dbReference type="Proteomes" id="UP000216020"/>
    </source>
</evidence>
<keyword evidence="3" id="KW-1185">Reference proteome</keyword>
<dbReference type="RefSeq" id="WP_094853932.1">
    <property type="nucleotide sequence ID" value="NZ_NEVM01000002.1"/>
</dbReference>
<dbReference type="Pfam" id="PF14330">
    <property type="entry name" value="DUF4387"/>
    <property type="match status" value="1"/>
</dbReference>
<evidence type="ECO:0000259" key="1">
    <source>
        <dbReference type="Pfam" id="PF14330"/>
    </source>
</evidence>
<sequence>MATLQALADVLRSKNAGPFQITIDIMFNQEDAYRRVLASGVVTPANIAPRYQVDAAQVRVIPFDRVRAIKVTLPRRWGVNGSGSSFDRDVYGAQQHGPLADLEID</sequence>
<comment type="caution">
    <text evidence="2">The sequence shown here is derived from an EMBL/GenBank/DDBJ whole genome shotgun (WGS) entry which is preliminary data.</text>
</comment>
<feature type="domain" description="DUF4387" evidence="1">
    <location>
        <begin position="4"/>
        <end position="102"/>
    </location>
</feature>
<dbReference type="OrthoDB" id="9796125at2"/>
<organism evidence="2 3">
    <name type="scientific">Bordetella genomosp. 10</name>
    <dbReference type="NCBI Taxonomy" id="1416804"/>
    <lineage>
        <taxon>Bacteria</taxon>
        <taxon>Pseudomonadati</taxon>
        <taxon>Pseudomonadota</taxon>
        <taxon>Betaproteobacteria</taxon>
        <taxon>Burkholderiales</taxon>
        <taxon>Alcaligenaceae</taxon>
        <taxon>Bordetella</taxon>
    </lineage>
</organism>
<name>A0A261SF08_9BORD</name>
<dbReference type="EMBL" id="NEVM01000002">
    <property type="protein sequence ID" value="OZI34943.1"/>
    <property type="molecule type" value="Genomic_DNA"/>
</dbReference>
<dbReference type="AlphaFoldDB" id="A0A261SF08"/>
<evidence type="ECO:0000313" key="2">
    <source>
        <dbReference type="EMBL" id="OZI34943.1"/>
    </source>
</evidence>
<proteinExistence type="predicted"/>
<dbReference type="InterPro" id="IPR025496">
    <property type="entry name" value="DUF4387"/>
</dbReference>
<accession>A0A261SF08</accession>